<sequence>MKKINELLKEFKDELKGIMDTMLVSERLNSQRCIAKDIDTTKTIIEPKEEKRELDEQEMRKLHKSLTNLVENLKGVGGELLVSERLNTQRCIAKDIDTTKTIIDQKEDEHISMEEIEKLADEAKGLVNTMLNEEKLNEEVDAVKGNNTTETIMDKEKNLENTEEFHKLVEELKTLMSTMLVGERLNTQRCIAKDIDTTKTIIDQKNKKVK</sequence>
<accession>A0A5P3XED9</accession>
<organism evidence="1 2">
    <name type="scientific">Paraclostridium bifermentans</name>
    <name type="common">Clostridium bifermentans</name>
    <dbReference type="NCBI Taxonomy" id="1490"/>
    <lineage>
        <taxon>Bacteria</taxon>
        <taxon>Bacillati</taxon>
        <taxon>Bacillota</taxon>
        <taxon>Clostridia</taxon>
        <taxon>Peptostreptococcales</taxon>
        <taxon>Peptostreptococcaceae</taxon>
        <taxon>Paraclostridium</taxon>
    </lineage>
</organism>
<reference evidence="1 2" key="1">
    <citation type="submission" date="2018-09" db="EMBL/GenBank/DDBJ databases">
        <title>A clostridial neurotoxin that targets Anopheles mosquitoes.</title>
        <authorList>
            <person name="Contreras E."/>
            <person name="Masuyer G."/>
            <person name="Qureshi N."/>
            <person name="Chawla S."/>
            <person name="Lim H.L."/>
            <person name="Chen J."/>
            <person name="Stenmark P."/>
            <person name="Gill S."/>
        </authorList>
    </citation>
    <scope>NUCLEOTIDE SEQUENCE [LARGE SCALE GENOMIC DNA]</scope>
    <source>
        <strain evidence="1 2">Cbm</strain>
    </source>
</reference>
<evidence type="ECO:0000313" key="2">
    <source>
        <dbReference type="Proteomes" id="UP000326961"/>
    </source>
</evidence>
<evidence type="ECO:0000313" key="1">
    <source>
        <dbReference type="EMBL" id="QEZ67511.1"/>
    </source>
</evidence>
<proteinExistence type="predicted"/>
<dbReference type="AlphaFoldDB" id="A0A5P3XED9"/>
<name>A0A5P3XED9_PARBF</name>
<dbReference type="Proteomes" id="UP000326961">
    <property type="component" value="Chromosome"/>
</dbReference>
<dbReference type="RefSeq" id="WP_150885235.1">
    <property type="nucleotide sequence ID" value="NZ_CP032452.1"/>
</dbReference>
<dbReference type="EMBL" id="CP032452">
    <property type="protein sequence ID" value="QEZ67511.1"/>
    <property type="molecule type" value="Genomic_DNA"/>
</dbReference>
<gene>
    <name evidence="1" type="ORF">D4A35_00675</name>
</gene>
<protein>
    <submittedName>
        <fullName evidence="1">Uncharacterized protein</fullName>
    </submittedName>
</protein>